<reference evidence="1" key="1">
    <citation type="submission" date="2021-06" db="EMBL/GenBank/DDBJ databases">
        <authorList>
            <person name="Kallberg Y."/>
            <person name="Tangrot J."/>
            <person name="Rosling A."/>
        </authorList>
    </citation>
    <scope>NUCLEOTIDE SEQUENCE</scope>
    <source>
        <strain evidence="1">IN212</strain>
    </source>
</reference>
<dbReference type="InterPro" id="IPR036322">
    <property type="entry name" value="WD40_repeat_dom_sf"/>
</dbReference>
<gene>
    <name evidence="1" type="ORF">RFULGI_LOCUS19174</name>
</gene>
<dbReference type="PANTHER" id="PTHR44080">
    <property type="entry name" value="E3 UBIQUITIN-PROTEIN LIGASE COP1"/>
    <property type="match status" value="1"/>
</dbReference>
<dbReference type="Proteomes" id="UP000789396">
    <property type="component" value="Unassembled WGS sequence"/>
</dbReference>
<dbReference type="Gene3D" id="2.130.10.10">
    <property type="entry name" value="YVTN repeat-like/Quinoprotein amine dehydrogenase"/>
    <property type="match status" value="1"/>
</dbReference>
<dbReference type="OrthoDB" id="273771at2759"/>
<evidence type="ECO:0000313" key="2">
    <source>
        <dbReference type="Proteomes" id="UP000789396"/>
    </source>
</evidence>
<feature type="non-terminal residue" evidence="1">
    <location>
        <position position="67"/>
    </location>
</feature>
<name>A0A9N9PDN8_9GLOM</name>
<dbReference type="InterPro" id="IPR015943">
    <property type="entry name" value="WD40/YVTN_repeat-like_dom_sf"/>
</dbReference>
<dbReference type="AlphaFoldDB" id="A0A9N9PDN8"/>
<protein>
    <submittedName>
        <fullName evidence="1">7860_t:CDS:1</fullName>
    </submittedName>
</protein>
<proteinExistence type="predicted"/>
<sequence>TLKLWDIESQTCARTYTGHTNEKNFVGLSVSSDWIGCGSEDNCIYVYYKNLDKPVVKYKFGNINAVT</sequence>
<dbReference type="InterPro" id="IPR042755">
    <property type="entry name" value="COP1"/>
</dbReference>
<evidence type="ECO:0000313" key="1">
    <source>
        <dbReference type="EMBL" id="CAG8815192.1"/>
    </source>
</evidence>
<dbReference type="EMBL" id="CAJVPZ010090911">
    <property type="protein sequence ID" value="CAG8815192.1"/>
    <property type="molecule type" value="Genomic_DNA"/>
</dbReference>
<accession>A0A9N9PDN8</accession>
<dbReference type="GO" id="GO:0061630">
    <property type="term" value="F:ubiquitin protein ligase activity"/>
    <property type="evidence" value="ECO:0007669"/>
    <property type="project" value="InterPro"/>
</dbReference>
<keyword evidence="2" id="KW-1185">Reference proteome</keyword>
<feature type="non-terminal residue" evidence="1">
    <location>
        <position position="1"/>
    </location>
</feature>
<dbReference type="SUPFAM" id="SSF50978">
    <property type="entry name" value="WD40 repeat-like"/>
    <property type="match status" value="1"/>
</dbReference>
<organism evidence="1 2">
    <name type="scientific">Racocetra fulgida</name>
    <dbReference type="NCBI Taxonomy" id="60492"/>
    <lineage>
        <taxon>Eukaryota</taxon>
        <taxon>Fungi</taxon>
        <taxon>Fungi incertae sedis</taxon>
        <taxon>Mucoromycota</taxon>
        <taxon>Glomeromycotina</taxon>
        <taxon>Glomeromycetes</taxon>
        <taxon>Diversisporales</taxon>
        <taxon>Gigasporaceae</taxon>
        <taxon>Racocetra</taxon>
    </lineage>
</organism>
<comment type="caution">
    <text evidence="1">The sequence shown here is derived from an EMBL/GenBank/DDBJ whole genome shotgun (WGS) entry which is preliminary data.</text>
</comment>